<dbReference type="PANTHER" id="PTHR37833">
    <property type="entry name" value="LIPOPROTEIN-RELATED"/>
    <property type="match status" value="1"/>
</dbReference>
<dbReference type="InterPro" id="IPR013783">
    <property type="entry name" value="Ig-like_fold"/>
</dbReference>
<feature type="chain" id="PRO_5018569647" evidence="6">
    <location>
        <begin position="26"/>
        <end position="366"/>
    </location>
</feature>
<evidence type="ECO:0000256" key="5">
    <source>
        <dbReference type="ARBA" id="ARBA00023273"/>
    </source>
</evidence>
<evidence type="ECO:0000256" key="1">
    <source>
        <dbReference type="ARBA" id="ARBA00004138"/>
    </source>
</evidence>
<dbReference type="InterPro" id="IPR011467">
    <property type="entry name" value="DUF1573"/>
</dbReference>
<name>A0A3Q9FNP5_9BACT</name>
<proteinExistence type="predicted"/>
<sequence length="366" mass="40838">MMKKNIIYPFLIFLCYSMLSINTFAQSKIVFDKTVHDFGDINEIDGEADVIFDFSNPGNKPLILTSVKASCGCTTPNWSTDPVAVKEKGFIQVSYSTKNRPGPFTKTISVRTNGTPQVLLLTIKGNVIPRPKGPKDWYPMEIGNLRFKTTHVVFGNILNTEKDTLSTIIYNQSELPVKLKFDEVKVPEYIKVWGSADKVSPRDTVTLYISYDAAMKKDYGYLFEFFQLPTNDMSTPRKRINISSHIKEDFSKVEDSGTQPIVVFDKDVIDFGVMKALDKVKGSFTITNNGTAELVIRKVKASCGCTATKPQKTQLAPGESTKLDVTFSAGNYNREVTKTISIVTNDPKNAEKTLSIKANVKSNEEN</sequence>
<evidence type="ECO:0000259" key="7">
    <source>
        <dbReference type="Pfam" id="PF22544"/>
    </source>
</evidence>
<dbReference type="KEGG" id="fll:EI427_03395"/>
<organism evidence="8 9">
    <name type="scientific">Flammeovirga pectinis</name>
    <dbReference type="NCBI Taxonomy" id="2494373"/>
    <lineage>
        <taxon>Bacteria</taxon>
        <taxon>Pseudomonadati</taxon>
        <taxon>Bacteroidota</taxon>
        <taxon>Cytophagia</taxon>
        <taxon>Cytophagales</taxon>
        <taxon>Flammeovirgaceae</taxon>
        <taxon>Flammeovirga</taxon>
    </lineage>
</organism>
<keyword evidence="3" id="KW-0963">Cytoplasm</keyword>
<keyword evidence="4" id="KW-0969">Cilium</keyword>
<evidence type="ECO:0000256" key="6">
    <source>
        <dbReference type="SAM" id="SignalP"/>
    </source>
</evidence>
<dbReference type="Proteomes" id="UP000267268">
    <property type="component" value="Chromosome 1"/>
</dbReference>
<feature type="signal peptide" evidence="6">
    <location>
        <begin position="1"/>
        <end position="25"/>
    </location>
</feature>
<dbReference type="Pfam" id="PF22544">
    <property type="entry name" value="HYDIN_VesB_CFA65-like_Ig"/>
    <property type="match status" value="1"/>
</dbReference>
<accession>A0A3Q9FNP5</accession>
<evidence type="ECO:0000313" key="9">
    <source>
        <dbReference type="Proteomes" id="UP000267268"/>
    </source>
</evidence>
<evidence type="ECO:0000256" key="3">
    <source>
        <dbReference type="ARBA" id="ARBA00022490"/>
    </source>
</evidence>
<dbReference type="AlphaFoldDB" id="A0A3Q9FNP5"/>
<dbReference type="Pfam" id="PF07610">
    <property type="entry name" value="DUF1573"/>
    <property type="match status" value="1"/>
</dbReference>
<protein>
    <submittedName>
        <fullName evidence="8">DUF1573 domain-containing protein</fullName>
    </submittedName>
</protein>
<reference evidence="8 9" key="1">
    <citation type="submission" date="2018-12" db="EMBL/GenBank/DDBJ databases">
        <title>Flammeovirga pectinis sp. nov., isolated from the gut of the Korean scallop, Patinopecten yessoensis.</title>
        <authorList>
            <person name="Bae J.-W."/>
            <person name="Jeong Y.-S."/>
            <person name="Kang W."/>
        </authorList>
    </citation>
    <scope>NUCLEOTIDE SEQUENCE [LARGE SCALE GENOMIC DNA]</scope>
    <source>
        <strain evidence="8 9">L12M1</strain>
    </source>
</reference>
<dbReference type="PANTHER" id="PTHR37833:SF1">
    <property type="entry name" value="SIGNAL PEPTIDE PROTEIN"/>
    <property type="match status" value="1"/>
</dbReference>
<evidence type="ECO:0000256" key="4">
    <source>
        <dbReference type="ARBA" id="ARBA00023069"/>
    </source>
</evidence>
<comment type="subcellular location">
    <subcellularLocation>
        <location evidence="1">Cell projection</location>
        <location evidence="1">Cilium</location>
    </subcellularLocation>
    <subcellularLocation>
        <location evidence="2">Cytoplasm</location>
    </subcellularLocation>
</comment>
<keyword evidence="9" id="KW-1185">Reference proteome</keyword>
<dbReference type="InterPro" id="IPR053879">
    <property type="entry name" value="HYDIN_VesB_CFA65-like_Ig"/>
</dbReference>
<gene>
    <name evidence="8" type="ORF">EI427_03395</name>
</gene>
<evidence type="ECO:0000256" key="2">
    <source>
        <dbReference type="ARBA" id="ARBA00004496"/>
    </source>
</evidence>
<dbReference type="NCBIfam" id="NF012200">
    <property type="entry name" value="choice_anch_D"/>
    <property type="match status" value="1"/>
</dbReference>
<dbReference type="Gene3D" id="2.60.40.10">
    <property type="entry name" value="Immunoglobulins"/>
    <property type="match status" value="2"/>
</dbReference>
<evidence type="ECO:0000313" key="8">
    <source>
        <dbReference type="EMBL" id="AZQ61300.1"/>
    </source>
</evidence>
<dbReference type="GO" id="GO:0005737">
    <property type="term" value="C:cytoplasm"/>
    <property type="evidence" value="ECO:0007669"/>
    <property type="project" value="UniProtKB-SubCell"/>
</dbReference>
<dbReference type="EMBL" id="CP034562">
    <property type="protein sequence ID" value="AZQ61300.1"/>
    <property type="molecule type" value="Genomic_DNA"/>
</dbReference>
<keyword evidence="5" id="KW-0966">Cell projection</keyword>
<keyword evidence="6" id="KW-0732">Signal</keyword>
<feature type="domain" description="HYDIN/VesB/CFA65-like Ig-like" evidence="7">
    <location>
        <begin position="260"/>
        <end position="359"/>
    </location>
</feature>
<dbReference type="OrthoDB" id="1466304at2"/>